<dbReference type="HAMAP" id="MF_00365">
    <property type="entry name" value="RecF"/>
    <property type="match status" value="1"/>
</dbReference>
<reference evidence="12 13" key="1">
    <citation type="submission" date="2019-07" db="EMBL/GenBank/DDBJ databases">
        <title>Whole genome shotgun sequence of Empedobacter brevis NBRC 14943.</title>
        <authorList>
            <person name="Hosoyama A."/>
            <person name="Uohara A."/>
            <person name="Ohji S."/>
            <person name="Ichikawa N."/>
        </authorList>
    </citation>
    <scope>NUCLEOTIDE SEQUENCE [LARGE SCALE GENOMIC DNA]</scope>
    <source>
        <strain evidence="12 13">NBRC 14943</strain>
    </source>
</reference>
<dbReference type="InterPro" id="IPR018078">
    <property type="entry name" value="DNA-binding_RecF_CS"/>
</dbReference>
<evidence type="ECO:0000256" key="1">
    <source>
        <dbReference type="ARBA" id="ARBA00004496"/>
    </source>
</evidence>
<comment type="subcellular location">
    <subcellularLocation>
        <location evidence="1 9 10">Cytoplasm</location>
    </subcellularLocation>
</comment>
<dbReference type="RefSeq" id="WP_019974675.1">
    <property type="nucleotide sequence ID" value="NZ_BJXC01000003.1"/>
</dbReference>
<name>A0A511NEY7_9FLAO</name>
<evidence type="ECO:0000256" key="8">
    <source>
        <dbReference type="ARBA" id="ARBA00023125"/>
    </source>
</evidence>
<dbReference type="GeneID" id="84649382"/>
<dbReference type="InterPro" id="IPR042174">
    <property type="entry name" value="RecF_2"/>
</dbReference>
<keyword evidence="5 9" id="KW-0235">DNA replication</keyword>
<keyword evidence="9 10" id="KW-0227">DNA damage</keyword>
<comment type="similarity">
    <text evidence="2 9 10">Belongs to the RecF family.</text>
</comment>
<dbReference type="GO" id="GO:0005524">
    <property type="term" value="F:ATP binding"/>
    <property type="evidence" value="ECO:0007669"/>
    <property type="project" value="UniProtKB-UniRule"/>
</dbReference>
<dbReference type="SUPFAM" id="SSF52540">
    <property type="entry name" value="P-loop containing nucleoside triphosphate hydrolases"/>
    <property type="match status" value="1"/>
</dbReference>
<dbReference type="GO" id="GO:0009432">
    <property type="term" value="P:SOS response"/>
    <property type="evidence" value="ECO:0007669"/>
    <property type="project" value="UniProtKB-UniRule"/>
</dbReference>
<comment type="caution">
    <text evidence="12">The sequence shown here is derived from an EMBL/GenBank/DDBJ whole genome shotgun (WGS) entry which is preliminary data.</text>
</comment>
<keyword evidence="9 10" id="KW-0742">SOS response</keyword>
<dbReference type="Gene3D" id="1.20.1050.90">
    <property type="entry name" value="RecF/RecN/SMC, N-terminal domain"/>
    <property type="match status" value="1"/>
</dbReference>
<evidence type="ECO:0000259" key="11">
    <source>
        <dbReference type="Pfam" id="PF02463"/>
    </source>
</evidence>
<dbReference type="AlphaFoldDB" id="A0A511NEY7"/>
<dbReference type="GO" id="GO:0003697">
    <property type="term" value="F:single-stranded DNA binding"/>
    <property type="evidence" value="ECO:0007669"/>
    <property type="project" value="UniProtKB-UniRule"/>
</dbReference>
<evidence type="ECO:0000256" key="3">
    <source>
        <dbReference type="ARBA" id="ARBA00020170"/>
    </source>
</evidence>
<proteinExistence type="inferred from homology"/>
<gene>
    <name evidence="9 12" type="primary">recF</name>
    <name evidence="12" type="ORF">EB1_06610</name>
</gene>
<keyword evidence="13" id="KW-1185">Reference proteome</keyword>
<keyword evidence="9 10" id="KW-0234">DNA repair</keyword>
<dbReference type="GO" id="GO:0006302">
    <property type="term" value="P:double-strand break repair"/>
    <property type="evidence" value="ECO:0007669"/>
    <property type="project" value="TreeGrafter"/>
</dbReference>
<dbReference type="GO" id="GO:0005737">
    <property type="term" value="C:cytoplasm"/>
    <property type="evidence" value="ECO:0007669"/>
    <property type="project" value="UniProtKB-SubCell"/>
</dbReference>
<dbReference type="InterPro" id="IPR003395">
    <property type="entry name" value="RecF/RecN/SMC_N"/>
</dbReference>
<feature type="domain" description="RecF/RecN/SMC N-terminal" evidence="11">
    <location>
        <begin position="2"/>
        <end position="345"/>
    </location>
</feature>
<evidence type="ECO:0000256" key="2">
    <source>
        <dbReference type="ARBA" id="ARBA00008016"/>
    </source>
</evidence>
<evidence type="ECO:0000313" key="12">
    <source>
        <dbReference type="EMBL" id="GEM50871.1"/>
    </source>
</evidence>
<evidence type="ECO:0000256" key="10">
    <source>
        <dbReference type="RuleBase" id="RU000578"/>
    </source>
</evidence>
<evidence type="ECO:0000313" key="13">
    <source>
        <dbReference type="Proteomes" id="UP000321245"/>
    </source>
</evidence>
<evidence type="ECO:0000256" key="4">
    <source>
        <dbReference type="ARBA" id="ARBA00022490"/>
    </source>
</evidence>
<organism evidence="12 13">
    <name type="scientific">Empedobacter brevis NBRC 14943 = ATCC 43319</name>
    <dbReference type="NCBI Taxonomy" id="1218108"/>
    <lineage>
        <taxon>Bacteria</taxon>
        <taxon>Pseudomonadati</taxon>
        <taxon>Bacteroidota</taxon>
        <taxon>Flavobacteriia</taxon>
        <taxon>Flavobacteriales</taxon>
        <taxon>Weeksellaceae</taxon>
        <taxon>Empedobacter</taxon>
    </lineage>
</organism>
<keyword evidence="6 9" id="KW-0547">Nucleotide-binding</keyword>
<dbReference type="GO" id="GO:0006260">
    <property type="term" value="P:DNA replication"/>
    <property type="evidence" value="ECO:0007669"/>
    <property type="project" value="UniProtKB-UniRule"/>
</dbReference>
<keyword evidence="8 9" id="KW-0238">DNA-binding</keyword>
<dbReference type="GO" id="GO:0000731">
    <property type="term" value="P:DNA synthesis involved in DNA repair"/>
    <property type="evidence" value="ECO:0007669"/>
    <property type="project" value="TreeGrafter"/>
</dbReference>
<keyword evidence="4 9" id="KW-0963">Cytoplasm</keyword>
<dbReference type="InterPro" id="IPR027417">
    <property type="entry name" value="P-loop_NTPase"/>
</dbReference>
<sequence>MYLKELKARQFKNFDENNFEFSAKINAFVGQNGKGKTNVLDAIHYLALSKSYLNHSDMMNIQFDCDFFTLEGTFDKNETDDVIFCLVRSGQPKQLKRNSKSYDRISDHIGQYPLVMISPYDNDLIKEGSEVRRKFLDNIISQSNKQYLADLIRYNKVLIQRNALLKYFAANNTFDASSLEIYDEELIHLGKKIHEIRKEFIQTFLDAFLKYYNEISEGRENVNIEYISQLNDAPFETVLKEALYKDRLAQYSTAGIHKDDLLFTITNYPIKKFGSQGQQKSYLIALKLAQLEVIKNSLNITPLLLLDDIFDKLDEHRVTQLVKLVNEERFGQIFITDTHPERTEQIIKQINSESKVFRL</sequence>
<dbReference type="PROSITE" id="PS00617">
    <property type="entry name" value="RECF_1"/>
    <property type="match status" value="1"/>
</dbReference>
<evidence type="ECO:0000256" key="6">
    <source>
        <dbReference type="ARBA" id="ARBA00022741"/>
    </source>
</evidence>
<dbReference type="PANTHER" id="PTHR32182:SF0">
    <property type="entry name" value="DNA REPLICATION AND REPAIR PROTEIN RECF"/>
    <property type="match status" value="1"/>
</dbReference>
<comment type="function">
    <text evidence="9 10">The RecF protein is involved in DNA metabolism; it is required for DNA replication and normal SOS inducibility. RecF binds preferentially to single-stranded, linear DNA. It also seems to bind ATP.</text>
</comment>
<dbReference type="NCBIfam" id="TIGR00611">
    <property type="entry name" value="recf"/>
    <property type="match status" value="1"/>
</dbReference>
<protein>
    <recommendedName>
        <fullName evidence="3 9">DNA replication and repair protein RecF</fullName>
    </recommendedName>
</protein>
<evidence type="ECO:0000256" key="7">
    <source>
        <dbReference type="ARBA" id="ARBA00022840"/>
    </source>
</evidence>
<dbReference type="InterPro" id="IPR001238">
    <property type="entry name" value="DNA-binding_RecF"/>
</dbReference>
<evidence type="ECO:0000256" key="9">
    <source>
        <dbReference type="HAMAP-Rule" id="MF_00365"/>
    </source>
</evidence>
<dbReference type="Pfam" id="PF02463">
    <property type="entry name" value="SMC_N"/>
    <property type="match status" value="1"/>
</dbReference>
<evidence type="ECO:0000256" key="5">
    <source>
        <dbReference type="ARBA" id="ARBA00022705"/>
    </source>
</evidence>
<dbReference type="PANTHER" id="PTHR32182">
    <property type="entry name" value="DNA REPLICATION AND REPAIR PROTEIN RECF"/>
    <property type="match status" value="1"/>
</dbReference>
<dbReference type="EMBL" id="BJXC01000003">
    <property type="protein sequence ID" value="GEM50871.1"/>
    <property type="molecule type" value="Genomic_DNA"/>
</dbReference>
<accession>A0A511NEY7</accession>
<feature type="binding site" evidence="9">
    <location>
        <begin position="30"/>
        <end position="37"/>
    </location>
    <ligand>
        <name>ATP</name>
        <dbReference type="ChEBI" id="CHEBI:30616"/>
    </ligand>
</feature>
<keyword evidence="7 9" id="KW-0067">ATP-binding</keyword>
<dbReference type="OrthoDB" id="9803889at2"/>
<dbReference type="PROSITE" id="PS00618">
    <property type="entry name" value="RECF_2"/>
    <property type="match status" value="1"/>
</dbReference>
<dbReference type="Gene3D" id="3.40.50.300">
    <property type="entry name" value="P-loop containing nucleotide triphosphate hydrolases"/>
    <property type="match status" value="1"/>
</dbReference>
<dbReference type="Proteomes" id="UP000321245">
    <property type="component" value="Unassembled WGS sequence"/>
</dbReference>
<dbReference type="STRING" id="1218108.GCA_000382425_01166"/>